<organism evidence="1 2">
    <name type="scientific">Trichinella papuae</name>
    <dbReference type="NCBI Taxonomy" id="268474"/>
    <lineage>
        <taxon>Eukaryota</taxon>
        <taxon>Metazoa</taxon>
        <taxon>Ecdysozoa</taxon>
        <taxon>Nematoda</taxon>
        <taxon>Enoplea</taxon>
        <taxon>Dorylaimia</taxon>
        <taxon>Trichinellida</taxon>
        <taxon>Trichinellidae</taxon>
        <taxon>Trichinella</taxon>
    </lineage>
</organism>
<evidence type="ECO:0000313" key="1">
    <source>
        <dbReference type="EMBL" id="KRZ80415.1"/>
    </source>
</evidence>
<reference evidence="1 2" key="1">
    <citation type="submission" date="2015-01" db="EMBL/GenBank/DDBJ databases">
        <title>Evolution of Trichinella species and genotypes.</title>
        <authorList>
            <person name="Korhonen P.K."/>
            <person name="Edoardo P."/>
            <person name="Giuseppe L.R."/>
            <person name="Gasser R.B."/>
        </authorList>
    </citation>
    <scope>NUCLEOTIDE SEQUENCE [LARGE SCALE GENOMIC DNA]</scope>
    <source>
        <strain evidence="1">ISS1980</strain>
    </source>
</reference>
<proteinExistence type="predicted"/>
<comment type="caution">
    <text evidence="1">The sequence shown here is derived from an EMBL/GenBank/DDBJ whole genome shotgun (WGS) entry which is preliminary data.</text>
</comment>
<sequence>MWKVMSVLILNEHISNANFIIHINFLIIFKKNPMVSFYVSFYFPLVDMKSLKLFHCFHIAFKRHYSKSIRVKKYQGHLTFVFKLNHTFSKTCLVVHASAIFFNDHLSHLSTFFRKMLPSLCIFSKRVAVDF</sequence>
<name>A0A0V1N8X6_9BILA</name>
<keyword evidence="2" id="KW-1185">Reference proteome</keyword>
<dbReference type="EMBL" id="JYDO01000002">
    <property type="protein sequence ID" value="KRZ80415.1"/>
    <property type="molecule type" value="Genomic_DNA"/>
</dbReference>
<gene>
    <name evidence="1" type="ORF">T10_1306</name>
</gene>
<accession>A0A0V1N8X6</accession>
<evidence type="ECO:0000313" key="2">
    <source>
        <dbReference type="Proteomes" id="UP000054843"/>
    </source>
</evidence>
<dbReference type="Proteomes" id="UP000054843">
    <property type="component" value="Unassembled WGS sequence"/>
</dbReference>
<dbReference type="AlphaFoldDB" id="A0A0V1N8X6"/>
<protein>
    <submittedName>
        <fullName evidence="1">Uncharacterized protein</fullName>
    </submittedName>
</protein>